<organism evidence="2 3">
    <name type="scientific">Biostraticola tofi</name>
    <dbReference type="NCBI Taxonomy" id="466109"/>
    <lineage>
        <taxon>Bacteria</taxon>
        <taxon>Pseudomonadati</taxon>
        <taxon>Pseudomonadota</taxon>
        <taxon>Gammaproteobacteria</taxon>
        <taxon>Enterobacterales</taxon>
        <taxon>Bruguierivoracaceae</taxon>
        <taxon>Biostraticola</taxon>
    </lineage>
</organism>
<dbReference type="InterPro" id="IPR007494">
    <property type="entry name" value="Glutaredoxin2_C"/>
</dbReference>
<dbReference type="InterPro" id="IPR040079">
    <property type="entry name" value="Glutathione_S-Trfase"/>
</dbReference>
<evidence type="ECO:0000313" key="3">
    <source>
        <dbReference type="Proteomes" id="UP000295719"/>
    </source>
</evidence>
<evidence type="ECO:0000259" key="1">
    <source>
        <dbReference type="PROSITE" id="PS50404"/>
    </source>
</evidence>
<comment type="caution">
    <text evidence="2">The sequence shown here is derived from an EMBL/GenBank/DDBJ whole genome shotgun (WGS) entry which is preliminary data.</text>
</comment>
<sequence length="215" mass="24174">MKLYIYEHCPFCVKARMIFGLKNVPIGLEVLLNDDEARPVSMVGKKVVPILQKEDGGFMPESMDIVHYIDNKYGEPLLTGPLNAAMGKWLDANGEISYRAITPRVARARFEEFATPEARQYFVNKKQAAIGSFDEHLSHSEGIIKKISQQLRDLAPLIKQPNACNGELSEDDIHLFARLRSLSLVAGIEWPTQVAEYRDNMAKQTQINLLSSVAQ</sequence>
<dbReference type="EMBL" id="SMCR01000001">
    <property type="protein sequence ID" value="TCW00053.1"/>
    <property type="molecule type" value="Genomic_DNA"/>
</dbReference>
<dbReference type="Proteomes" id="UP000295719">
    <property type="component" value="Unassembled WGS sequence"/>
</dbReference>
<dbReference type="SUPFAM" id="SSF47616">
    <property type="entry name" value="GST C-terminal domain-like"/>
    <property type="match status" value="1"/>
</dbReference>
<name>A0A4R3Z4F1_9GAMM</name>
<dbReference type="RefSeq" id="WP_131863571.1">
    <property type="nucleotide sequence ID" value="NZ_SMCR01000001.1"/>
</dbReference>
<dbReference type="CDD" id="cd03199">
    <property type="entry name" value="GST_C_GRX2"/>
    <property type="match status" value="1"/>
</dbReference>
<dbReference type="InterPro" id="IPR004045">
    <property type="entry name" value="Glutathione_S-Trfase_N"/>
</dbReference>
<dbReference type="Gene3D" id="3.40.30.10">
    <property type="entry name" value="Glutaredoxin"/>
    <property type="match status" value="1"/>
</dbReference>
<dbReference type="InterPro" id="IPR036249">
    <property type="entry name" value="Thioredoxin-like_sf"/>
</dbReference>
<dbReference type="SMR" id="A0A4R3Z4F1"/>
<proteinExistence type="predicted"/>
<accession>A0A4R3Z4F1</accession>
<dbReference type="InterPro" id="IPR011767">
    <property type="entry name" value="GLR_AS"/>
</dbReference>
<dbReference type="GO" id="GO:0005829">
    <property type="term" value="C:cytosol"/>
    <property type="evidence" value="ECO:0007669"/>
    <property type="project" value="InterPro"/>
</dbReference>
<dbReference type="Pfam" id="PF04399">
    <property type="entry name" value="Glutaredoxin2_C"/>
    <property type="match status" value="1"/>
</dbReference>
<dbReference type="AlphaFoldDB" id="A0A4R3Z4F1"/>
<keyword evidence="3" id="KW-1185">Reference proteome</keyword>
<dbReference type="SFLD" id="SFLDS00019">
    <property type="entry name" value="Glutathione_Transferase_(cytos"/>
    <property type="match status" value="1"/>
</dbReference>
<dbReference type="Gene3D" id="1.20.1050.10">
    <property type="match status" value="1"/>
</dbReference>
<dbReference type="CDD" id="cd03037">
    <property type="entry name" value="GST_N_GRX2"/>
    <property type="match status" value="1"/>
</dbReference>
<protein>
    <submittedName>
        <fullName evidence="2">Glutaredoxin 2</fullName>
    </submittedName>
</protein>
<dbReference type="NCBIfam" id="TIGR02182">
    <property type="entry name" value="GRXB"/>
    <property type="match status" value="1"/>
</dbReference>
<gene>
    <name evidence="2" type="ORF">EDC52_101396</name>
</gene>
<dbReference type="InterPro" id="IPR011901">
    <property type="entry name" value="Grx2"/>
</dbReference>
<dbReference type="InterPro" id="IPR036282">
    <property type="entry name" value="Glutathione-S-Trfase_C_sf"/>
</dbReference>
<dbReference type="Pfam" id="PF13417">
    <property type="entry name" value="GST_N_3"/>
    <property type="match status" value="1"/>
</dbReference>
<feature type="domain" description="GST N-terminal" evidence="1">
    <location>
        <begin position="1"/>
        <end position="77"/>
    </location>
</feature>
<reference evidence="2 3" key="1">
    <citation type="submission" date="2019-03" db="EMBL/GenBank/DDBJ databases">
        <title>Genomic Encyclopedia of Type Strains, Phase IV (KMG-IV): sequencing the most valuable type-strain genomes for metagenomic binning, comparative biology and taxonomic classification.</title>
        <authorList>
            <person name="Goeker M."/>
        </authorList>
    </citation>
    <scope>NUCLEOTIDE SEQUENCE [LARGE SCALE GENOMIC DNA]</scope>
    <source>
        <strain evidence="2 3">DSM 19580</strain>
    </source>
</reference>
<dbReference type="NCBIfam" id="NF007702">
    <property type="entry name" value="PRK10387.1"/>
    <property type="match status" value="1"/>
</dbReference>
<dbReference type="OrthoDB" id="5291571at2"/>
<dbReference type="PROSITE" id="PS50404">
    <property type="entry name" value="GST_NTER"/>
    <property type="match status" value="1"/>
</dbReference>
<dbReference type="SFLD" id="SFLDG01183">
    <property type="entry name" value="Grx2-like"/>
    <property type="match status" value="1"/>
</dbReference>
<dbReference type="PROSITE" id="PS00195">
    <property type="entry name" value="GLUTAREDOXIN_1"/>
    <property type="match status" value="1"/>
</dbReference>
<evidence type="ECO:0000313" key="2">
    <source>
        <dbReference type="EMBL" id="TCW00053.1"/>
    </source>
</evidence>
<dbReference type="SFLD" id="SFLDG01204">
    <property type="entry name" value="Grx2-like.1"/>
    <property type="match status" value="1"/>
</dbReference>
<dbReference type="SUPFAM" id="SSF52833">
    <property type="entry name" value="Thioredoxin-like"/>
    <property type="match status" value="1"/>
</dbReference>